<dbReference type="AlphaFoldDB" id="A0A4R0PE45"/>
<evidence type="ECO:0000256" key="4">
    <source>
        <dbReference type="ARBA" id="ARBA00022801"/>
    </source>
</evidence>
<comment type="cofactor">
    <cofactor evidence="5">
        <name>Mg(2+)</name>
        <dbReference type="ChEBI" id="CHEBI:18420"/>
    </cofactor>
</comment>
<dbReference type="HAMAP" id="MF_00265">
    <property type="entry name" value="VapC_Nob1"/>
    <property type="match status" value="1"/>
</dbReference>
<keyword evidence="5" id="KW-0800">Toxin</keyword>
<evidence type="ECO:0000256" key="2">
    <source>
        <dbReference type="ARBA" id="ARBA00022722"/>
    </source>
</evidence>
<keyword evidence="3 5" id="KW-0479">Metal-binding</keyword>
<dbReference type="GO" id="GO:0090729">
    <property type="term" value="F:toxin activity"/>
    <property type="evidence" value="ECO:0007669"/>
    <property type="project" value="UniProtKB-KW"/>
</dbReference>
<dbReference type="SUPFAM" id="SSF88723">
    <property type="entry name" value="PIN domain-like"/>
    <property type="match status" value="1"/>
</dbReference>
<protein>
    <recommendedName>
        <fullName evidence="5">Ribonuclease VapC</fullName>
        <shortName evidence="5">RNase VapC</shortName>
        <ecNumber evidence="5">3.1.-.-</ecNumber>
    </recommendedName>
    <alternativeName>
        <fullName evidence="5">Toxin VapC</fullName>
    </alternativeName>
</protein>
<keyword evidence="4 5" id="KW-0378">Hydrolase</keyword>
<comment type="function">
    <text evidence="5">Toxic component of a toxin-antitoxin (TA) system. An RNase.</text>
</comment>
<feature type="binding site" evidence="5">
    <location>
        <position position="8"/>
    </location>
    <ligand>
        <name>Mg(2+)</name>
        <dbReference type="ChEBI" id="CHEBI:18420"/>
    </ligand>
</feature>
<name>A0A4R0PE45_9HYPH</name>
<keyword evidence="2 5" id="KW-0540">Nuclease</keyword>
<dbReference type="GO" id="GO:0000287">
    <property type="term" value="F:magnesium ion binding"/>
    <property type="evidence" value="ECO:0007669"/>
    <property type="project" value="UniProtKB-UniRule"/>
</dbReference>
<sequence>MKPISLLDISALLALSTIHHQFHASARRWWESEREFGWASCPISQNGMLRILSQPTFPGFVGFRTATAVLNRLVSDEHHTFILDDISIADPEIFDLSHLQGPGQITDAYLLALAAKNGGRLVTFDRRMSIAPVKTAKPENLLILGE</sequence>
<feature type="binding site" evidence="5">
    <location>
        <position position="107"/>
    </location>
    <ligand>
        <name>Mg(2+)</name>
        <dbReference type="ChEBI" id="CHEBI:18420"/>
    </ligand>
</feature>
<keyword evidence="1 5" id="KW-1277">Toxin-antitoxin system</keyword>
<dbReference type="InterPro" id="IPR022907">
    <property type="entry name" value="VapC_family"/>
</dbReference>
<dbReference type="NCBIfam" id="TIGR00028">
    <property type="entry name" value="Mtu_PIN_fam"/>
    <property type="match status" value="1"/>
</dbReference>
<evidence type="ECO:0000256" key="3">
    <source>
        <dbReference type="ARBA" id="ARBA00022723"/>
    </source>
</evidence>
<dbReference type="InterPro" id="IPR006226">
    <property type="entry name" value="Mtu_PIN"/>
</dbReference>
<dbReference type="GO" id="GO:0016788">
    <property type="term" value="F:hydrolase activity, acting on ester bonds"/>
    <property type="evidence" value="ECO:0007669"/>
    <property type="project" value="InterPro"/>
</dbReference>
<evidence type="ECO:0000313" key="8">
    <source>
        <dbReference type="Proteomes" id="UP000291301"/>
    </source>
</evidence>
<comment type="similarity">
    <text evidence="5">Belongs to the PINc/VapC protein family.</text>
</comment>
<dbReference type="RefSeq" id="WP_131566057.1">
    <property type="nucleotide sequence ID" value="NZ_JAINFK010000003.1"/>
</dbReference>
<dbReference type="InterPro" id="IPR002716">
    <property type="entry name" value="PIN_dom"/>
</dbReference>
<keyword evidence="5" id="KW-0460">Magnesium</keyword>
<comment type="caution">
    <text evidence="7">The sequence shown here is derived from an EMBL/GenBank/DDBJ whole genome shotgun (WGS) entry which is preliminary data.</text>
</comment>
<evidence type="ECO:0000259" key="6">
    <source>
        <dbReference type="Pfam" id="PF01850"/>
    </source>
</evidence>
<dbReference type="EC" id="3.1.-.-" evidence="5"/>
<keyword evidence="8" id="KW-1185">Reference proteome</keyword>
<feature type="domain" description="PIN" evidence="6">
    <location>
        <begin position="6"/>
        <end position="129"/>
    </location>
</feature>
<gene>
    <name evidence="5" type="primary">vapC</name>
    <name evidence="7" type="ORF">E0D97_04840</name>
</gene>
<dbReference type="OrthoDB" id="333798at2"/>
<dbReference type="Pfam" id="PF01850">
    <property type="entry name" value="PIN"/>
    <property type="match status" value="1"/>
</dbReference>
<dbReference type="GO" id="GO:0004540">
    <property type="term" value="F:RNA nuclease activity"/>
    <property type="evidence" value="ECO:0007669"/>
    <property type="project" value="InterPro"/>
</dbReference>
<evidence type="ECO:0000313" key="7">
    <source>
        <dbReference type="EMBL" id="TCD14888.1"/>
    </source>
</evidence>
<dbReference type="GO" id="GO:0045926">
    <property type="term" value="P:negative regulation of growth"/>
    <property type="evidence" value="ECO:0007669"/>
    <property type="project" value="UniProtKB-ARBA"/>
</dbReference>
<proteinExistence type="inferred from homology"/>
<dbReference type="InterPro" id="IPR029060">
    <property type="entry name" value="PIN-like_dom_sf"/>
</dbReference>
<reference evidence="7 8" key="1">
    <citation type="journal article" date="2015" name="Antonie Van Leeuwenhoek">
        <title>Oricola cellulosilytica gen. nov., sp. nov., a cellulose-degrading bacterium of the family Phyllobacteriaceae isolated from surface seashore water, and emended descriptions of Mesorhizobium loti and Phyllobacterium myrsinacearum.</title>
        <authorList>
            <person name="Hameed A."/>
            <person name="Shahina M."/>
            <person name="Lai W.A."/>
            <person name="Lin S.Y."/>
            <person name="Young L.S."/>
            <person name="Liu Y.C."/>
            <person name="Hsu Y.H."/>
            <person name="Young C.C."/>
        </authorList>
    </citation>
    <scope>NUCLEOTIDE SEQUENCE [LARGE SCALE GENOMIC DNA]</scope>
    <source>
        <strain evidence="7 8">KCTC 52183</strain>
    </source>
</reference>
<dbReference type="EMBL" id="SJST01000002">
    <property type="protein sequence ID" value="TCD14888.1"/>
    <property type="molecule type" value="Genomic_DNA"/>
</dbReference>
<organism evidence="7 8">
    <name type="scientific">Oricola cellulosilytica</name>
    <dbReference type="NCBI Taxonomy" id="1429082"/>
    <lineage>
        <taxon>Bacteria</taxon>
        <taxon>Pseudomonadati</taxon>
        <taxon>Pseudomonadota</taxon>
        <taxon>Alphaproteobacteria</taxon>
        <taxon>Hyphomicrobiales</taxon>
        <taxon>Ahrensiaceae</taxon>
        <taxon>Oricola</taxon>
    </lineage>
</organism>
<evidence type="ECO:0000256" key="1">
    <source>
        <dbReference type="ARBA" id="ARBA00022649"/>
    </source>
</evidence>
<evidence type="ECO:0000256" key="5">
    <source>
        <dbReference type="HAMAP-Rule" id="MF_00265"/>
    </source>
</evidence>
<accession>A0A4R0PE45</accession>
<dbReference type="Proteomes" id="UP000291301">
    <property type="component" value="Unassembled WGS sequence"/>
</dbReference>